<evidence type="ECO:0000313" key="2">
    <source>
        <dbReference type="EMBL" id="RSM12330.1"/>
    </source>
</evidence>
<dbReference type="PANTHER" id="PTHR11183">
    <property type="entry name" value="GLYCOGENIN SUBFAMILY MEMBER"/>
    <property type="match status" value="1"/>
</dbReference>
<evidence type="ECO:0008006" key="4">
    <source>
        <dbReference type="Google" id="ProtNLM"/>
    </source>
</evidence>
<dbReference type="STRING" id="1325735.A0A428UDI2"/>
<protein>
    <recommendedName>
        <fullName evidence="4">Glucose N-acetyltransferase 1</fullName>
    </recommendedName>
</protein>
<accession>A0A428UDI2</accession>
<name>A0A428UDI2_9HYPO</name>
<sequence length="348" mass="40085">MFSESKVSRLTACLMTSKRYRWTTALVVLIIISGFLLFQHQDSLHQSLPQSIPSVQTTPEVDWSRFAYTQYVTNSAYLCNSVMFFESLHRLSSKADRVIMFPSGMLQSDEVDSDDARLLLGARDKYNVKLVPITIQHRENADGTWADSYTKLLAFNQTQYSRVLSIDSDTVLLDEMDDLFLLPSVTVALPRAYWLYPDKEILAAHVMLIEPSKTEFDRVRAKIDSAPSEVYDMEIINSLYRESALILPHRRYAMLTGEFREHSHAKYLGSDVEVWDPAVAYSEAKLIHFSDWPLPKPWRPIMEEQRLEIQPDCTNRTDGTEDCTARTIWNSLYTDFKKKREEVCGPGI</sequence>
<organism evidence="2 3">
    <name type="scientific">Fusarium oligoseptatum</name>
    <dbReference type="NCBI Taxonomy" id="2604345"/>
    <lineage>
        <taxon>Eukaryota</taxon>
        <taxon>Fungi</taxon>
        <taxon>Dikarya</taxon>
        <taxon>Ascomycota</taxon>
        <taxon>Pezizomycotina</taxon>
        <taxon>Sordariomycetes</taxon>
        <taxon>Hypocreomycetidae</taxon>
        <taxon>Hypocreales</taxon>
        <taxon>Nectriaceae</taxon>
        <taxon>Fusarium</taxon>
        <taxon>Fusarium solani species complex</taxon>
    </lineage>
</organism>
<dbReference type="SUPFAM" id="SSF53448">
    <property type="entry name" value="Nucleotide-diphospho-sugar transferases"/>
    <property type="match status" value="1"/>
</dbReference>
<gene>
    <name evidence="2" type="ORF">CEP52_002489</name>
</gene>
<dbReference type="Gene3D" id="3.90.550.10">
    <property type="entry name" value="Spore Coat Polysaccharide Biosynthesis Protein SpsA, Chain A"/>
    <property type="match status" value="1"/>
</dbReference>
<proteinExistence type="predicted"/>
<dbReference type="EMBL" id="NKCK01000014">
    <property type="protein sequence ID" value="RSM12330.1"/>
    <property type="molecule type" value="Genomic_DNA"/>
</dbReference>
<dbReference type="InterPro" id="IPR029044">
    <property type="entry name" value="Nucleotide-diphossugar_trans"/>
</dbReference>
<feature type="transmembrane region" description="Helical" evidence="1">
    <location>
        <begin position="20"/>
        <end position="38"/>
    </location>
</feature>
<comment type="caution">
    <text evidence="2">The sequence shown here is derived from an EMBL/GenBank/DDBJ whole genome shotgun (WGS) entry which is preliminary data.</text>
</comment>
<evidence type="ECO:0000313" key="3">
    <source>
        <dbReference type="Proteomes" id="UP000287144"/>
    </source>
</evidence>
<evidence type="ECO:0000256" key="1">
    <source>
        <dbReference type="SAM" id="Phobius"/>
    </source>
</evidence>
<keyword evidence="1" id="KW-1133">Transmembrane helix</keyword>
<keyword evidence="1" id="KW-0472">Membrane</keyword>
<keyword evidence="1" id="KW-0812">Transmembrane</keyword>
<keyword evidence="3" id="KW-1185">Reference proteome</keyword>
<reference evidence="2 3" key="1">
    <citation type="submission" date="2017-06" db="EMBL/GenBank/DDBJ databases">
        <title>Comparative genomic analysis of Ambrosia Fusariam Clade fungi.</title>
        <authorList>
            <person name="Stajich J.E."/>
            <person name="Carrillo J."/>
            <person name="Kijimoto T."/>
            <person name="Eskalen A."/>
            <person name="O'Donnell K."/>
            <person name="Kasson M."/>
        </authorList>
    </citation>
    <scope>NUCLEOTIDE SEQUENCE [LARGE SCALE GENOMIC DNA]</scope>
    <source>
        <strain evidence="2 3">NRRL62579</strain>
    </source>
</reference>
<dbReference type="AlphaFoldDB" id="A0A428UDI2"/>
<dbReference type="InterPro" id="IPR050587">
    <property type="entry name" value="GNT1/Glycosyltrans_8"/>
</dbReference>
<dbReference type="Proteomes" id="UP000287144">
    <property type="component" value="Unassembled WGS sequence"/>
</dbReference>